<sequence>MGNKLDSAIDAAIAGGRIVGAEVIVARHGEIVYRRAAGHSDREAGVPMPENAIYRLASVTKPLIAATALAMVDKGLLRLDDPVTDHLPYFRPKLADGTIPVVTIHHLLTHTSGLGYSYPAHINTGLGPTRGQTLDENTALIGEQPLSFASGTGWQYSVATDVLGAVLARVHGGTLGDAVAAHVTGPLGMKETGYFVADPQRLAKAYADGDTEPVPMEDPHVLHNHLGGPTTFSPSRIFDANAFHSGGAGMAGTPGDIFRFLEALRRGGAPILRPETVDLAFSNRIGDLPRDDAGQRFGYFGAIVDDPQAAQTPEAPGTVNWGGVYGHSWLVDPVNGVTMLSMSNTAFEGCLGAFPRQVRNAAYAEYVF</sequence>
<dbReference type="EMBL" id="JBHUNP010000001">
    <property type="protein sequence ID" value="MFD2649796.1"/>
    <property type="molecule type" value="Genomic_DNA"/>
</dbReference>
<dbReference type="SUPFAM" id="SSF56601">
    <property type="entry name" value="beta-lactamase/transpeptidase-like"/>
    <property type="match status" value="1"/>
</dbReference>
<dbReference type="Gene3D" id="3.40.710.10">
    <property type="entry name" value="DD-peptidase/beta-lactamase superfamily"/>
    <property type="match status" value="1"/>
</dbReference>
<dbReference type="RefSeq" id="WP_386835436.1">
    <property type="nucleotide sequence ID" value="NZ_JBHUNP010000001.1"/>
</dbReference>
<evidence type="ECO:0000313" key="3">
    <source>
        <dbReference type="Proteomes" id="UP001597521"/>
    </source>
</evidence>
<protein>
    <submittedName>
        <fullName evidence="2">Serine hydrolase domain-containing protein</fullName>
        <ecNumber evidence="2">3.-.-.-</ecNumber>
    </submittedName>
</protein>
<dbReference type="InterPro" id="IPR012338">
    <property type="entry name" value="Beta-lactam/transpept-like"/>
</dbReference>
<organism evidence="2 3">
    <name type="scientific">Devosia albogilva</name>
    <dbReference type="NCBI Taxonomy" id="429726"/>
    <lineage>
        <taxon>Bacteria</taxon>
        <taxon>Pseudomonadati</taxon>
        <taxon>Pseudomonadota</taxon>
        <taxon>Alphaproteobacteria</taxon>
        <taxon>Hyphomicrobiales</taxon>
        <taxon>Devosiaceae</taxon>
        <taxon>Devosia</taxon>
    </lineage>
</organism>
<dbReference type="EC" id="3.-.-.-" evidence="2"/>
<keyword evidence="2" id="KW-0378">Hydrolase</keyword>
<name>A0ABW5QQU0_9HYPH</name>
<evidence type="ECO:0000313" key="2">
    <source>
        <dbReference type="EMBL" id="MFD2649796.1"/>
    </source>
</evidence>
<comment type="caution">
    <text evidence="2">The sequence shown here is derived from an EMBL/GenBank/DDBJ whole genome shotgun (WGS) entry which is preliminary data.</text>
</comment>
<dbReference type="Pfam" id="PF00144">
    <property type="entry name" value="Beta-lactamase"/>
    <property type="match status" value="1"/>
</dbReference>
<reference evidence="3" key="1">
    <citation type="journal article" date="2019" name="Int. J. Syst. Evol. Microbiol.">
        <title>The Global Catalogue of Microorganisms (GCM) 10K type strain sequencing project: providing services to taxonomists for standard genome sequencing and annotation.</title>
        <authorList>
            <consortium name="The Broad Institute Genomics Platform"/>
            <consortium name="The Broad Institute Genome Sequencing Center for Infectious Disease"/>
            <person name="Wu L."/>
            <person name="Ma J."/>
        </authorList>
    </citation>
    <scope>NUCLEOTIDE SEQUENCE [LARGE SCALE GENOMIC DNA]</scope>
    <source>
        <strain evidence="3">CCM 7427</strain>
    </source>
</reference>
<evidence type="ECO:0000259" key="1">
    <source>
        <dbReference type="Pfam" id="PF00144"/>
    </source>
</evidence>
<proteinExistence type="predicted"/>
<dbReference type="InterPro" id="IPR050789">
    <property type="entry name" value="Diverse_Enzym_Activities"/>
</dbReference>
<accession>A0ABW5QQU0</accession>
<dbReference type="Proteomes" id="UP001597521">
    <property type="component" value="Unassembled WGS sequence"/>
</dbReference>
<dbReference type="InterPro" id="IPR001466">
    <property type="entry name" value="Beta-lactam-related"/>
</dbReference>
<dbReference type="PANTHER" id="PTHR43283">
    <property type="entry name" value="BETA-LACTAMASE-RELATED"/>
    <property type="match status" value="1"/>
</dbReference>
<dbReference type="GO" id="GO:0016787">
    <property type="term" value="F:hydrolase activity"/>
    <property type="evidence" value="ECO:0007669"/>
    <property type="project" value="UniProtKB-KW"/>
</dbReference>
<keyword evidence="3" id="KW-1185">Reference proteome</keyword>
<dbReference type="PANTHER" id="PTHR43283:SF3">
    <property type="entry name" value="BETA-LACTAMASE FAMILY PROTEIN (AFU_ORTHOLOGUE AFUA_5G07500)"/>
    <property type="match status" value="1"/>
</dbReference>
<feature type="domain" description="Beta-lactamase-related" evidence="1">
    <location>
        <begin position="5"/>
        <end position="347"/>
    </location>
</feature>
<gene>
    <name evidence="2" type="ORF">ACFSX5_18570</name>
</gene>